<gene>
    <name evidence="2" type="ORF">C2845_PM10G12270</name>
</gene>
<proteinExistence type="predicted"/>
<evidence type="ECO:0000313" key="2">
    <source>
        <dbReference type="EMBL" id="RLM55844.1"/>
    </source>
</evidence>
<evidence type="ECO:0000256" key="1">
    <source>
        <dbReference type="SAM" id="MobiDB-lite"/>
    </source>
</evidence>
<keyword evidence="3" id="KW-1185">Reference proteome</keyword>
<dbReference type="Proteomes" id="UP000275267">
    <property type="component" value="Unassembled WGS sequence"/>
</dbReference>
<evidence type="ECO:0000313" key="3">
    <source>
        <dbReference type="Proteomes" id="UP000275267"/>
    </source>
</evidence>
<dbReference type="EMBL" id="PQIB02000018">
    <property type="protein sequence ID" value="RLM55844.1"/>
    <property type="molecule type" value="Genomic_DNA"/>
</dbReference>
<reference evidence="3" key="1">
    <citation type="journal article" date="2019" name="Nat. Commun.">
        <title>The genome of broomcorn millet.</title>
        <authorList>
            <person name="Zou C."/>
            <person name="Miki D."/>
            <person name="Li D."/>
            <person name="Tang Q."/>
            <person name="Xiao L."/>
            <person name="Rajput S."/>
            <person name="Deng P."/>
            <person name="Jia W."/>
            <person name="Huang R."/>
            <person name="Zhang M."/>
            <person name="Sun Y."/>
            <person name="Hu J."/>
            <person name="Fu X."/>
            <person name="Schnable P.S."/>
            <person name="Li F."/>
            <person name="Zhang H."/>
            <person name="Feng B."/>
            <person name="Zhu X."/>
            <person name="Liu R."/>
            <person name="Schnable J.C."/>
            <person name="Zhu J.-K."/>
            <person name="Zhang H."/>
        </authorList>
    </citation>
    <scope>NUCLEOTIDE SEQUENCE [LARGE SCALE GENOMIC DNA]</scope>
</reference>
<organism evidence="2 3">
    <name type="scientific">Panicum miliaceum</name>
    <name type="common">Proso millet</name>
    <name type="synonym">Broomcorn millet</name>
    <dbReference type="NCBI Taxonomy" id="4540"/>
    <lineage>
        <taxon>Eukaryota</taxon>
        <taxon>Viridiplantae</taxon>
        <taxon>Streptophyta</taxon>
        <taxon>Embryophyta</taxon>
        <taxon>Tracheophyta</taxon>
        <taxon>Spermatophyta</taxon>
        <taxon>Magnoliopsida</taxon>
        <taxon>Liliopsida</taxon>
        <taxon>Poales</taxon>
        <taxon>Poaceae</taxon>
        <taxon>PACMAD clade</taxon>
        <taxon>Panicoideae</taxon>
        <taxon>Panicodae</taxon>
        <taxon>Paniceae</taxon>
        <taxon>Panicinae</taxon>
        <taxon>Panicum</taxon>
        <taxon>Panicum sect. Panicum</taxon>
    </lineage>
</organism>
<name>A0A3L6PHS2_PANMI</name>
<comment type="caution">
    <text evidence="2">The sequence shown here is derived from an EMBL/GenBank/DDBJ whole genome shotgun (WGS) entry which is preliminary data.</text>
</comment>
<accession>A0A3L6PHS2</accession>
<dbReference type="AlphaFoldDB" id="A0A3L6PHS2"/>
<sequence length="99" mass="10096">MVAQVHGAGSATDRRQAGIPEYGAALVQLHRSARRQRALHELVTSSSLVPSASLGSISAAAAPSPPADGWHSCGEASAMATHQPAYAHGNASNLLNGMK</sequence>
<protein>
    <submittedName>
        <fullName evidence="2">Uncharacterized protein</fullName>
    </submittedName>
</protein>
<feature type="region of interest" description="Disordered" evidence="1">
    <location>
        <begin position="56"/>
        <end position="75"/>
    </location>
</feature>